<feature type="transmembrane region" description="Helical" evidence="1">
    <location>
        <begin position="25"/>
        <end position="43"/>
    </location>
</feature>
<dbReference type="Pfam" id="PF00499">
    <property type="entry name" value="Oxidored_q3"/>
    <property type="match status" value="1"/>
</dbReference>
<keyword evidence="1 2" id="KW-0496">Mitochondrion</keyword>
<dbReference type="InterPro" id="IPR001457">
    <property type="entry name" value="NADH_UbQ/plastoQ_OxRdtase_su6"/>
</dbReference>
<keyword evidence="1" id="KW-0679">Respiratory chain</keyword>
<feature type="transmembrane region" description="Helical" evidence="1">
    <location>
        <begin position="50"/>
        <end position="72"/>
    </location>
</feature>
<gene>
    <name evidence="2" type="primary">ND6</name>
</gene>
<keyword evidence="1" id="KW-1278">Translocase</keyword>
<feature type="transmembrane region" description="Helical" evidence="1">
    <location>
        <begin position="203"/>
        <end position="224"/>
    </location>
</feature>
<keyword evidence="1" id="KW-0520">NAD</keyword>
<evidence type="ECO:0000256" key="1">
    <source>
        <dbReference type="RuleBase" id="RU004430"/>
    </source>
</evidence>
<proteinExistence type="inferred from homology"/>
<feature type="transmembrane region" description="Helical" evidence="1">
    <location>
        <begin position="78"/>
        <end position="97"/>
    </location>
</feature>
<keyword evidence="1" id="KW-0813">Transport</keyword>
<geneLocation type="mitochondrion" evidence="2"/>
<dbReference type="AlphaFoldDB" id="Q8SHQ5"/>
<dbReference type="GeneID" id="804640"/>
<dbReference type="GO" id="GO:0031966">
    <property type="term" value="C:mitochondrial membrane"/>
    <property type="evidence" value="ECO:0007669"/>
    <property type="project" value="UniProtKB-SubCell"/>
</dbReference>
<accession>Q8SHQ5</accession>
<keyword evidence="1" id="KW-0249">Electron transport</keyword>
<dbReference type="PANTHER" id="PTHR33269">
    <property type="entry name" value="NADH-UBIQUINONE OXIDOREDUCTASE CHAIN 6"/>
    <property type="match status" value="1"/>
</dbReference>
<dbReference type="InterPro" id="IPR042106">
    <property type="entry name" value="Nuo/plastoQ_OxRdtase_6_NuoJ"/>
</dbReference>
<organism evidence="2">
    <name type="scientific">Hypocrea jecorina</name>
    <name type="common">Trichoderma reesei</name>
    <dbReference type="NCBI Taxonomy" id="51453"/>
    <lineage>
        <taxon>Eukaryota</taxon>
        <taxon>Fungi</taxon>
        <taxon>Dikarya</taxon>
        <taxon>Ascomycota</taxon>
        <taxon>Pezizomycotina</taxon>
        <taxon>Sordariomycetes</taxon>
        <taxon>Hypocreomycetidae</taxon>
        <taxon>Hypocreales</taxon>
        <taxon>Hypocreaceae</taxon>
        <taxon>Trichoderma</taxon>
    </lineage>
</organism>
<dbReference type="RefSeq" id="NP_570147.1">
    <property type="nucleotide sequence ID" value="NC_003388.1"/>
</dbReference>
<evidence type="ECO:0000313" key="2">
    <source>
        <dbReference type="EMBL" id="AAL74172.1"/>
    </source>
</evidence>
<feature type="transmembrane region" description="Helical" evidence="1">
    <location>
        <begin position="109"/>
        <end position="132"/>
    </location>
</feature>
<comment type="subcellular location">
    <subcellularLocation>
        <location evidence="1">Mitochondrion membrane</location>
        <topology evidence="1">Multi-pass membrane protein</topology>
    </subcellularLocation>
</comment>
<name>Q8SHQ5_HYPJE</name>
<reference evidence="2" key="1">
    <citation type="journal article" date="2002" name="J. Biol. Chem.">
        <title>Elucidation of the metabolic fate of glucose in the filamentous fungus Trichoderma reesei using expressed sequence tag (EST) analysis and cDNA microarrays.</title>
        <authorList>
            <person name="Chambergo F.S."/>
            <person name="Bonaccorsi E.D."/>
            <person name="Ferreira A.J.S."/>
            <person name="Ramos A.S.P."/>
            <person name="Ferreira J.R. Jr."/>
            <person name="Abrahao-Neto J."/>
            <person name="Farah J.P.S."/>
            <person name="El-Dorry H."/>
        </authorList>
    </citation>
    <scope>NUCLEOTIDE SEQUENCE</scope>
</reference>
<keyword evidence="1 2" id="KW-0830">Ubiquinone</keyword>
<dbReference type="EC" id="7.1.1.2" evidence="1"/>
<protein>
    <recommendedName>
        <fullName evidence="1">NADH-ubiquinone oxidoreductase chain 6</fullName>
        <ecNumber evidence="1">7.1.1.2</ecNumber>
    </recommendedName>
</protein>
<dbReference type="Gene3D" id="1.20.120.1200">
    <property type="entry name" value="NADH-ubiquinone/plastoquinone oxidoreductase chain 6, subunit NuoJ"/>
    <property type="match status" value="1"/>
</dbReference>
<comment type="catalytic activity">
    <reaction evidence="1">
        <text>a ubiquinone + NADH + 5 H(+)(in) = a ubiquinol + NAD(+) + 4 H(+)(out)</text>
        <dbReference type="Rhea" id="RHEA:29091"/>
        <dbReference type="Rhea" id="RHEA-COMP:9565"/>
        <dbReference type="Rhea" id="RHEA-COMP:9566"/>
        <dbReference type="ChEBI" id="CHEBI:15378"/>
        <dbReference type="ChEBI" id="CHEBI:16389"/>
        <dbReference type="ChEBI" id="CHEBI:17976"/>
        <dbReference type="ChEBI" id="CHEBI:57540"/>
        <dbReference type="ChEBI" id="CHEBI:57945"/>
        <dbReference type="EC" id="7.1.1.2"/>
    </reaction>
</comment>
<dbReference type="EMBL" id="AF447590">
    <property type="protein sequence ID" value="AAL74172.1"/>
    <property type="molecule type" value="Genomic_DNA"/>
</dbReference>
<sequence>MKFKKIMNQLFAIYDILSNGYTIEYLDILSVIALLFGIAVIVNKNPIASLLSLIGLFASISVYLILSGLTFIGFSYLIVYIGAVSILFLFILMLINIRTSELQSNNINSIPLALFITILLNYALFQLLPYSIAIINSYNNKLSNIIYYLPTSKYNDIITHISKNLDINTANVMFVTSNSWDGNMAETSHISTIGNILYTSYNMWLFIASFILLLAMVGAIVITIKQERNRGISSMVERLFYTQNVKGSSPLLLKII</sequence>
<keyword evidence="1" id="KW-0472">Membrane</keyword>
<comment type="similarity">
    <text evidence="1">Belongs to the complex I subunit 6 family.</text>
</comment>
<dbReference type="GO" id="GO:0008137">
    <property type="term" value="F:NADH dehydrogenase (ubiquinone) activity"/>
    <property type="evidence" value="ECO:0007669"/>
    <property type="project" value="UniProtKB-UniRule"/>
</dbReference>
<keyword evidence="1" id="KW-0812">Transmembrane</keyword>
<keyword evidence="1" id="KW-1133">Transmembrane helix</keyword>
<dbReference type="PANTHER" id="PTHR33269:SF17">
    <property type="entry name" value="NADH-UBIQUINONE OXIDOREDUCTASE CHAIN 6"/>
    <property type="match status" value="1"/>
</dbReference>
<comment type="function">
    <text evidence="1">Core subunit of the mitochondrial membrane respiratory chain NADH dehydrogenase (Complex I) which catalyzes electron transfer from NADH through the respiratory chain, using ubiquinone as an electron acceptor. Essential for the catalytic activity and assembly of complex I.</text>
</comment>